<evidence type="ECO:0000259" key="3">
    <source>
        <dbReference type="PROSITE" id="PS50112"/>
    </source>
</evidence>
<dbReference type="Pfam" id="PF13426">
    <property type="entry name" value="PAS_9"/>
    <property type="match status" value="2"/>
</dbReference>
<reference evidence="6" key="1">
    <citation type="journal article" date="2019" name="Int. J. Syst. Evol. Microbiol.">
        <title>The Global Catalogue of Microorganisms (GCM) 10K type strain sequencing project: providing services to taxonomists for standard genome sequencing and annotation.</title>
        <authorList>
            <consortium name="The Broad Institute Genomics Platform"/>
            <consortium name="The Broad Institute Genome Sequencing Center for Infectious Disease"/>
            <person name="Wu L."/>
            <person name="Ma J."/>
        </authorList>
    </citation>
    <scope>NUCLEOTIDE SEQUENCE [LARGE SCALE GENOMIC DNA]</scope>
    <source>
        <strain evidence="6">NBRC 105857</strain>
    </source>
</reference>
<keyword evidence="1" id="KW-0807">Transducer</keyword>
<dbReference type="InterPro" id="IPR001610">
    <property type="entry name" value="PAC"/>
</dbReference>
<feature type="domain" description="Methyl-accepting transducer" evidence="2">
    <location>
        <begin position="282"/>
        <end position="446"/>
    </location>
</feature>
<name>A0ABQ5YNJ0_9BURK</name>
<protein>
    <submittedName>
        <fullName evidence="5">Pili assembly chaperone</fullName>
    </submittedName>
</protein>
<dbReference type="Pfam" id="PF00015">
    <property type="entry name" value="MCPsignal"/>
    <property type="match status" value="1"/>
</dbReference>
<dbReference type="PANTHER" id="PTHR24422:SF10">
    <property type="entry name" value="CHEMOTAXIS PROTEIN METHYLTRANSFERASE 2"/>
    <property type="match status" value="1"/>
</dbReference>
<evidence type="ECO:0000259" key="2">
    <source>
        <dbReference type="PROSITE" id="PS50111"/>
    </source>
</evidence>
<evidence type="ECO:0000256" key="1">
    <source>
        <dbReference type="PROSITE-ProRule" id="PRU00284"/>
    </source>
</evidence>
<dbReference type="PROSITE" id="PS50112">
    <property type="entry name" value="PAS"/>
    <property type="match status" value="1"/>
</dbReference>
<feature type="domain" description="PAC" evidence="4">
    <location>
        <begin position="221"/>
        <end position="273"/>
    </location>
</feature>
<evidence type="ECO:0000313" key="5">
    <source>
        <dbReference type="EMBL" id="GLR25694.1"/>
    </source>
</evidence>
<sequence length="446" mass="49365">MFTFKRRKVVPQVNPESVQQSAKALFEAGLLQAVSRSMACVMFDPQGRLLDANDNFLSAMGYTLGEVAGRDHSMFCASDLVQSDEYRNFRAALSAGTVHQGQFRRVRKNGTPIYLEASYTPVRDLSGNVTGIVKVAQDITVKAQEDMHVRALQQAMDRSMARIEFTPDGHIVDANDNFLNAVGYRMDEIRGKHHRIFCTRDYQQSADYQHFWADLADGHFHSGECERVAKSNRPLWLEATYNPVVDDRGNVVGVVKFAIDVTHRHQQAENNQRVVSSTRVISAEAVKRSEEAVNYSGQNSESINSLSKQVQEGRQRVGQLGELAKRINEITRAISEIASQTNLLALNAAIESARAGEAGRGFAVVADEVRKLATKTDEQAKIIADIITQTQREVQEVSDSMLRCSEQSEHAKSSNAAALDALKALDVCSRKLSELMGSMDQGGAQR</sequence>
<dbReference type="NCBIfam" id="TIGR00229">
    <property type="entry name" value="sensory_box"/>
    <property type="match status" value="2"/>
</dbReference>
<proteinExistence type="predicted"/>
<dbReference type="InterPro" id="IPR050903">
    <property type="entry name" value="Bact_Chemotaxis_MeTrfase"/>
</dbReference>
<dbReference type="CDD" id="cd00130">
    <property type="entry name" value="PAS"/>
    <property type="match status" value="2"/>
</dbReference>
<dbReference type="SUPFAM" id="SSF55785">
    <property type="entry name" value="PYP-like sensor domain (PAS domain)"/>
    <property type="match status" value="2"/>
</dbReference>
<dbReference type="InterPro" id="IPR000700">
    <property type="entry name" value="PAS-assoc_C"/>
</dbReference>
<feature type="domain" description="PAC" evidence="4">
    <location>
        <begin position="99"/>
        <end position="151"/>
    </location>
</feature>
<evidence type="ECO:0000259" key="4">
    <source>
        <dbReference type="PROSITE" id="PS50113"/>
    </source>
</evidence>
<dbReference type="InterPro" id="IPR035965">
    <property type="entry name" value="PAS-like_dom_sf"/>
</dbReference>
<gene>
    <name evidence="5" type="ORF">GCM10007875_07820</name>
</gene>
<feature type="domain" description="PAS" evidence="3">
    <location>
        <begin position="41"/>
        <end position="93"/>
    </location>
</feature>
<keyword evidence="6" id="KW-1185">Reference proteome</keyword>
<organism evidence="5 6">
    <name type="scientific">Limnobacter litoralis</name>
    <dbReference type="NCBI Taxonomy" id="481366"/>
    <lineage>
        <taxon>Bacteria</taxon>
        <taxon>Pseudomonadati</taxon>
        <taxon>Pseudomonadota</taxon>
        <taxon>Betaproteobacteria</taxon>
        <taxon>Burkholderiales</taxon>
        <taxon>Burkholderiaceae</taxon>
        <taxon>Limnobacter</taxon>
    </lineage>
</organism>
<dbReference type="Gene3D" id="1.10.287.950">
    <property type="entry name" value="Methyl-accepting chemotaxis protein"/>
    <property type="match status" value="1"/>
</dbReference>
<dbReference type="PROSITE" id="PS50113">
    <property type="entry name" value="PAC"/>
    <property type="match status" value="2"/>
</dbReference>
<dbReference type="InterPro" id="IPR004089">
    <property type="entry name" value="MCPsignal_dom"/>
</dbReference>
<dbReference type="EMBL" id="BSOJ01000007">
    <property type="protein sequence ID" value="GLR25694.1"/>
    <property type="molecule type" value="Genomic_DNA"/>
</dbReference>
<dbReference type="PANTHER" id="PTHR24422">
    <property type="entry name" value="CHEMOTAXIS PROTEIN METHYLTRANSFERASE"/>
    <property type="match status" value="1"/>
</dbReference>
<accession>A0ABQ5YNJ0</accession>
<dbReference type="SUPFAM" id="SSF58104">
    <property type="entry name" value="Methyl-accepting chemotaxis protein (MCP) signaling domain"/>
    <property type="match status" value="1"/>
</dbReference>
<comment type="caution">
    <text evidence="5">The sequence shown here is derived from an EMBL/GenBank/DDBJ whole genome shotgun (WGS) entry which is preliminary data.</text>
</comment>
<dbReference type="Gene3D" id="3.30.450.20">
    <property type="entry name" value="PAS domain"/>
    <property type="match status" value="2"/>
</dbReference>
<dbReference type="InterPro" id="IPR000014">
    <property type="entry name" value="PAS"/>
</dbReference>
<dbReference type="PROSITE" id="PS50111">
    <property type="entry name" value="CHEMOTAXIS_TRANSDUC_2"/>
    <property type="match status" value="1"/>
</dbReference>
<dbReference type="SMART" id="SM00283">
    <property type="entry name" value="MA"/>
    <property type="match status" value="1"/>
</dbReference>
<dbReference type="SMART" id="SM00086">
    <property type="entry name" value="PAC"/>
    <property type="match status" value="2"/>
</dbReference>
<dbReference type="Proteomes" id="UP001156664">
    <property type="component" value="Unassembled WGS sequence"/>
</dbReference>
<evidence type="ECO:0000313" key="6">
    <source>
        <dbReference type="Proteomes" id="UP001156664"/>
    </source>
</evidence>